<dbReference type="Proteomes" id="UP000275846">
    <property type="component" value="Unassembled WGS sequence"/>
</dbReference>
<organism evidence="3">
    <name type="scientific">Schistocephalus solidus</name>
    <name type="common">Tapeworm</name>
    <dbReference type="NCBI Taxonomy" id="70667"/>
    <lineage>
        <taxon>Eukaryota</taxon>
        <taxon>Metazoa</taxon>
        <taxon>Spiralia</taxon>
        <taxon>Lophotrochozoa</taxon>
        <taxon>Platyhelminthes</taxon>
        <taxon>Cestoda</taxon>
        <taxon>Eucestoda</taxon>
        <taxon>Diphyllobothriidea</taxon>
        <taxon>Diphyllobothriidae</taxon>
        <taxon>Schistocephalus</taxon>
    </lineage>
</organism>
<dbReference type="WBParaSite" id="SSLN_0001999001-mRNA-1">
    <property type="protein sequence ID" value="SSLN_0001999001-mRNA-1"/>
    <property type="gene ID" value="SSLN_0001999001"/>
</dbReference>
<sequence>MGRASNFTTQSLNRFPSIDGSAQAMIVFQPLPRTKLRLRVSFSFPPSPIFSIPKTGASSASKRVCLLDETLPYWLPGWA</sequence>
<keyword evidence="2" id="KW-1185">Reference proteome</keyword>
<name>A0A183TS15_SCHSO</name>
<evidence type="ECO:0000313" key="2">
    <source>
        <dbReference type="Proteomes" id="UP000275846"/>
    </source>
</evidence>
<accession>A0A183TS15</accession>
<dbReference type="EMBL" id="UYSU01046854">
    <property type="protein sequence ID" value="VDM05648.1"/>
    <property type="molecule type" value="Genomic_DNA"/>
</dbReference>
<evidence type="ECO:0000313" key="1">
    <source>
        <dbReference type="EMBL" id="VDM05648.1"/>
    </source>
</evidence>
<reference evidence="3" key="1">
    <citation type="submission" date="2016-06" db="UniProtKB">
        <authorList>
            <consortium name="WormBaseParasite"/>
        </authorList>
    </citation>
    <scope>IDENTIFICATION</scope>
</reference>
<gene>
    <name evidence="1" type="ORF">SSLN_LOCUS19262</name>
</gene>
<reference evidence="1 2" key="2">
    <citation type="submission" date="2018-11" db="EMBL/GenBank/DDBJ databases">
        <authorList>
            <consortium name="Pathogen Informatics"/>
        </authorList>
    </citation>
    <scope>NUCLEOTIDE SEQUENCE [LARGE SCALE GENOMIC DNA]</scope>
    <source>
        <strain evidence="1 2">NST_G2</strain>
    </source>
</reference>
<dbReference type="AlphaFoldDB" id="A0A183TS15"/>
<protein>
    <submittedName>
        <fullName evidence="1 3">Uncharacterized protein</fullName>
    </submittedName>
</protein>
<evidence type="ECO:0000313" key="3">
    <source>
        <dbReference type="WBParaSite" id="SSLN_0001999001-mRNA-1"/>
    </source>
</evidence>
<proteinExistence type="predicted"/>